<keyword evidence="1" id="KW-0812">Transmembrane</keyword>
<comment type="caution">
    <text evidence="2">The sequence shown here is derived from an EMBL/GenBank/DDBJ whole genome shotgun (WGS) entry which is preliminary data.</text>
</comment>
<feature type="transmembrane region" description="Helical" evidence="1">
    <location>
        <begin position="75"/>
        <end position="102"/>
    </location>
</feature>
<proteinExistence type="predicted"/>
<dbReference type="AlphaFoldDB" id="A0ABD6B516"/>
<evidence type="ECO:0000313" key="2">
    <source>
        <dbReference type="EMBL" id="MFD1525798.1"/>
    </source>
</evidence>
<feature type="non-terminal residue" evidence="2">
    <location>
        <position position="1"/>
    </location>
</feature>
<organism evidence="2 3">
    <name type="scientific">Halolamina salina</name>
    <dbReference type="NCBI Taxonomy" id="1220023"/>
    <lineage>
        <taxon>Archaea</taxon>
        <taxon>Methanobacteriati</taxon>
        <taxon>Methanobacteriota</taxon>
        <taxon>Stenosarchaea group</taxon>
        <taxon>Halobacteria</taxon>
        <taxon>Halobacteriales</taxon>
        <taxon>Haloferacaceae</taxon>
    </lineage>
</organism>
<feature type="transmembrane region" description="Helical" evidence="1">
    <location>
        <begin position="21"/>
        <end position="38"/>
    </location>
</feature>
<evidence type="ECO:0000313" key="3">
    <source>
        <dbReference type="Proteomes" id="UP001597111"/>
    </source>
</evidence>
<keyword evidence="3" id="KW-1185">Reference proteome</keyword>
<gene>
    <name evidence="2" type="ORF">ACFR9S_05685</name>
</gene>
<feature type="transmembrane region" description="Helical" evidence="1">
    <location>
        <begin position="199"/>
        <end position="219"/>
    </location>
</feature>
<keyword evidence="1" id="KW-1133">Transmembrane helix</keyword>
<feature type="transmembrane region" description="Helical" evidence="1">
    <location>
        <begin position="122"/>
        <end position="146"/>
    </location>
</feature>
<protein>
    <submittedName>
        <fullName evidence="2">Uncharacterized protein</fullName>
    </submittedName>
</protein>
<feature type="transmembrane region" description="Helical" evidence="1">
    <location>
        <begin position="158"/>
        <end position="179"/>
    </location>
</feature>
<evidence type="ECO:0000256" key="1">
    <source>
        <dbReference type="SAM" id="Phobius"/>
    </source>
</evidence>
<keyword evidence="1" id="KW-0472">Membrane</keyword>
<dbReference type="Pfam" id="PF24412">
    <property type="entry name" value="DUF7546"/>
    <property type="match status" value="1"/>
</dbReference>
<dbReference type="Proteomes" id="UP001597111">
    <property type="component" value="Unassembled WGS sequence"/>
</dbReference>
<name>A0ABD6B516_9EURY</name>
<feature type="transmembrane region" description="Helical" evidence="1">
    <location>
        <begin position="44"/>
        <end position="63"/>
    </location>
</feature>
<dbReference type="EMBL" id="JBHUDH010000049">
    <property type="protein sequence ID" value="MFD1525798.1"/>
    <property type="molecule type" value="Genomic_DNA"/>
</dbReference>
<dbReference type="InterPro" id="IPR055968">
    <property type="entry name" value="DUF7546"/>
</dbReference>
<dbReference type="RefSeq" id="WP_379818252.1">
    <property type="nucleotide sequence ID" value="NZ_JBHUDH010000049.1"/>
</dbReference>
<accession>A0ABD6B516</accession>
<reference evidence="2 3" key="1">
    <citation type="journal article" date="2019" name="Int. J. Syst. Evol. Microbiol.">
        <title>The Global Catalogue of Microorganisms (GCM) 10K type strain sequencing project: providing services to taxonomists for standard genome sequencing and annotation.</title>
        <authorList>
            <consortium name="The Broad Institute Genomics Platform"/>
            <consortium name="The Broad Institute Genome Sequencing Center for Infectious Disease"/>
            <person name="Wu L."/>
            <person name="Ma J."/>
        </authorList>
    </citation>
    <scope>NUCLEOTIDE SEQUENCE [LARGE SCALE GENOMIC DNA]</scope>
    <source>
        <strain evidence="2 3">CGMCC 1.12285</strain>
    </source>
</reference>
<sequence>ARVSRVATARSWSVPAPARTAVLALGVQSALALAYLLATDAGLAVPTILAVPFVWFTVAAVAVRHAERPTVSRRGWWIAAGVGAAYVLALAWLIGAVAPAMGPATGVDLVLLPPGWGPVVRYSGAGVALTVVPYRAAGVLALGYLVSLSVRNVVDEGLSAGVGGLVALGSCAGCALPLVTSLVGALSGAGLGVGAAPAVSGGTYLLGTAAYVLAAWLLAARPLRRYTTR</sequence>